<dbReference type="GO" id="GO:0046872">
    <property type="term" value="F:metal ion binding"/>
    <property type="evidence" value="ECO:0007669"/>
    <property type="project" value="UniProtKB-KW"/>
</dbReference>
<comment type="similarity">
    <text evidence="1">Belongs to the metallothionein superfamily. Type 1 family.</text>
</comment>
<name>A0A3Q2HZ53_HORSE</name>
<dbReference type="SUPFAM" id="SSF57868">
    <property type="entry name" value="Metallothionein"/>
    <property type="match status" value="1"/>
</dbReference>
<evidence type="ECO:0008006" key="6">
    <source>
        <dbReference type="Google" id="ProtNLM"/>
    </source>
</evidence>
<dbReference type="GeneTree" id="ENSGT00950000182967"/>
<sequence>LGPQDAPFSFSFCVLCFHPGLAPESPFRAFPVLLGASLWEGRGLRLKTVLLHISQVVRVSGPGPSALCRPLSCLCWLEAEDMASAGLSHEALGGSTQESIWPSWPVRRDGGSCTCAGSCKCKECRCTSCKKSCCSCCPKGCARCAQGCICKGASDKCSCCA</sequence>
<keyword evidence="3" id="KW-0480">Metal-thiolate cluster</keyword>
<dbReference type="PROSITE" id="PS00203">
    <property type="entry name" value="METALLOTHIONEIN_VRT"/>
    <property type="match status" value="1"/>
</dbReference>
<keyword evidence="5" id="KW-1185">Reference proteome</keyword>
<evidence type="ECO:0000313" key="4">
    <source>
        <dbReference type="Ensembl" id="ENSECAP00000040744.2"/>
    </source>
</evidence>
<dbReference type="AlphaFoldDB" id="A0A3Q2HZ53"/>
<reference evidence="4 5" key="1">
    <citation type="journal article" date="2009" name="Science">
        <title>Genome sequence, comparative analysis, and population genetics of the domestic horse.</title>
        <authorList>
            <consortium name="Broad Institute Genome Sequencing Platform"/>
            <consortium name="Broad Institute Whole Genome Assembly Team"/>
            <person name="Wade C.M."/>
            <person name="Giulotto E."/>
            <person name="Sigurdsson S."/>
            <person name="Zoli M."/>
            <person name="Gnerre S."/>
            <person name="Imsland F."/>
            <person name="Lear T.L."/>
            <person name="Adelson D.L."/>
            <person name="Bailey E."/>
            <person name="Bellone R.R."/>
            <person name="Bloecker H."/>
            <person name="Distl O."/>
            <person name="Edgar R.C."/>
            <person name="Garber M."/>
            <person name="Leeb T."/>
            <person name="Mauceli E."/>
            <person name="MacLeod J.N."/>
            <person name="Penedo M.C.T."/>
            <person name="Raison J.M."/>
            <person name="Sharpe T."/>
            <person name="Vogel J."/>
            <person name="Andersson L."/>
            <person name="Antczak D.F."/>
            <person name="Biagi T."/>
            <person name="Binns M.M."/>
            <person name="Chowdhary B.P."/>
            <person name="Coleman S.J."/>
            <person name="Della Valle G."/>
            <person name="Fryc S."/>
            <person name="Guerin G."/>
            <person name="Hasegawa T."/>
            <person name="Hill E.W."/>
            <person name="Jurka J."/>
            <person name="Kiialainen A."/>
            <person name="Lindgren G."/>
            <person name="Liu J."/>
            <person name="Magnani E."/>
            <person name="Mickelson J.R."/>
            <person name="Murray J."/>
            <person name="Nergadze S.G."/>
            <person name="Onofrio R."/>
            <person name="Pedroni S."/>
            <person name="Piras M.F."/>
            <person name="Raudsepp T."/>
            <person name="Rocchi M."/>
            <person name="Roeed K.H."/>
            <person name="Ryder O.A."/>
            <person name="Searle S."/>
            <person name="Skow L."/>
            <person name="Swinburne J.E."/>
            <person name="Syvaenen A.C."/>
            <person name="Tozaki T."/>
            <person name="Valberg S.J."/>
            <person name="Vaudin M."/>
            <person name="White J.R."/>
            <person name="Zody M.C."/>
            <person name="Lander E.S."/>
            <person name="Lindblad-Toh K."/>
        </authorList>
    </citation>
    <scope>NUCLEOTIDE SEQUENCE [LARGE SCALE GENOMIC DNA]</scope>
    <source>
        <strain evidence="4 5">Thoroughbred</strain>
    </source>
</reference>
<dbReference type="Gene3D" id="4.10.10.10">
    <property type="entry name" value="Metallothionein Isoform II"/>
    <property type="match status" value="1"/>
</dbReference>
<evidence type="ECO:0000256" key="2">
    <source>
        <dbReference type="ARBA" id="ARBA00022723"/>
    </source>
</evidence>
<dbReference type="PRINTS" id="PR00860">
    <property type="entry name" value="MTVERTEBRATE"/>
</dbReference>
<dbReference type="Bgee" id="ENSECAG00000038313">
    <property type="expression patterns" value="Expressed in liver and 23 other cell types or tissues"/>
</dbReference>
<dbReference type="Ensembl" id="ENSECAT00000060753.2">
    <property type="protein sequence ID" value="ENSECAP00000040744.2"/>
    <property type="gene ID" value="ENSECAG00000043812.2"/>
</dbReference>
<proteinExistence type="inferred from homology"/>
<dbReference type="InterPro" id="IPR017854">
    <property type="entry name" value="Metalthion_dom_sf"/>
</dbReference>
<reference evidence="4" key="2">
    <citation type="submission" date="2025-08" db="UniProtKB">
        <authorList>
            <consortium name="Ensembl"/>
        </authorList>
    </citation>
    <scope>IDENTIFICATION</scope>
    <source>
        <strain evidence="4">Thoroughbred</strain>
    </source>
</reference>
<protein>
    <recommendedName>
        <fullName evidence="6">Metallothionein</fullName>
    </recommendedName>
</protein>
<organism evidence="4 5">
    <name type="scientific">Equus caballus</name>
    <name type="common">Horse</name>
    <dbReference type="NCBI Taxonomy" id="9796"/>
    <lineage>
        <taxon>Eukaryota</taxon>
        <taxon>Metazoa</taxon>
        <taxon>Chordata</taxon>
        <taxon>Craniata</taxon>
        <taxon>Vertebrata</taxon>
        <taxon>Euteleostomi</taxon>
        <taxon>Mammalia</taxon>
        <taxon>Eutheria</taxon>
        <taxon>Laurasiatheria</taxon>
        <taxon>Perissodactyla</taxon>
        <taxon>Equidae</taxon>
        <taxon>Equus</taxon>
    </lineage>
</organism>
<dbReference type="PANTHER" id="PTHR23299:SF22">
    <property type="entry name" value="METALLOTHIONEIN-1G"/>
    <property type="match status" value="1"/>
</dbReference>
<dbReference type="InterPro" id="IPR018064">
    <property type="entry name" value="Metalthion_vert_metal_BS"/>
</dbReference>
<dbReference type="PANTHER" id="PTHR23299">
    <property type="entry name" value="METALLOTHIONEIN"/>
    <property type="match status" value="1"/>
</dbReference>
<evidence type="ECO:0000313" key="5">
    <source>
        <dbReference type="Proteomes" id="UP000002281"/>
    </source>
</evidence>
<dbReference type="InterPro" id="IPR023587">
    <property type="entry name" value="Metalthion_dom_sf_vert"/>
</dbReference>
<keyword evidence="2" id="KW-0479">Metal-binding</keyword>
<evidence type="ECO:0000256" key="3">
    <source>
        <dbReference type="ARBA" id="ARBA00022851"/>
    </source>
</evidence>
<dbReference type="InterPro" id="IPR000006">
    <property type="entry name" value="Metalthion_vert"/>
</dbReference>
<dbReference type="FunFam" id="4.10.10.10:FF:000001">
    <property type="entry name" value="Metallothionein"/>
    <property type="match status" value="1"/>
</dbReference>
<dbReference type="ExpressionAtlas" id="A0A3Q2HZ53">
    <property type="expression patterns" value="baseline"/>
</dbReference>
<reference evidence="4" key="3">
    <citation type="submission" date="2025-09" db="UniProtKB">
        <authorList>
            <consortium name="Ensembl"/>
        </authorList>
    </citation>
    <scope>IDENTIFICATION</scope>
    <source>
        <strain evidence="4">Thoroughbred</strain>
    </source>
</reference>
<dbReference type="Pfam" id="PF00131">
    <property type="entry name" value="Metallothio"/>
    <property type="match status" value="1"/>
</dbReference>
<dbReference type="Proteomes" id="UP000002281">
    <property type="component" value="Chromosome 3"/>
</dbReference>
<accession>A0A3Q2HZ53</accession>
<evidence type="ECO:0000256" key="1">
    <source>
        <dbReference type="ARBA" id="ARBA00007283"/>
    </source>
</evidence>